<reference evidence="3 4" key="1">
    <citation type="submission" date="2014-09" db="EMBL/GenBank/DDBJ databases">
        <authorList>
            <person name="McGinnis J.M."/>
            <person name="Wolfgang W.J."/>
        </authorList>
    </citation>
    <scope>NUCLEOTIDE SEQUENCE [LARGE SCALE GENOMIC DNA]</scope>
    <source>
        <strain evidence="3 4">5503</strain>
    </source>
</reference>
<evidence type="ECO:0000256" key="2">
    <source>
        <dbReference type="SAM" id="SignalP"/>
    </source>
</evidence>
<dbReference type="EMBL" id="JRKQ01000115">
    <property type="protein sequence ID" value="KGJ19826.1"/>
    <property type="molecule type" value="Genomic_DNA"/>
</dbReference>
<comment type="caution">
    <text evidence="3">The sequence shown here is derived from an EMBL/GenBank/DDBJ whole genome shotgun (WGS) entry which is preliminary data.</text>
</comment>
<evidence type="ECO:0000313" key="4">
    <source>
        <dbReference type="Proteomes" id="UP000029858"/>
    </source>
</evidence>
<evidence type="ECO:0000256" key="1">
    <source>
        <dbReference type="SAM" id="MobiDB-lite"/>
    </source>
</evidence>
<accession>A0A099GAV5</accession>
<feature type="signal peptide" evidence="2">
    <location>
        <begin position="1"/>
        <end position="22"/>
    </location>
</feature>
<dbReference type="AlphaFoldDB" id="A0A099GAV5"/>
<organism evidence="3 4">
    <name type="scientific">Paracoccus sanguinis</name>
    <dbReference type="NCBI Taxonomy" id="1545044"/>
    <lineage>
        <taxon>Bacteria</taxon>
        <taxon>Pseudomonadati</taxon>
        <taxon>Pseudomonadota</taxon>
        <taxon>Alphaproteobacteria</taxon>
        <taxon>Rhodobacterales</taxon>
        <taxon>Paracoccaceae</taxon>
        <taxon>Paracoccus</taxon>
    </lineage>
</organism>
<protein>
    <submittedName>
        <fullName evidence="3">Uncharacterized protein</fullName>
    </submittedName>
</protein>
<keyword evidence="2" id="KW-0732">Signal</keyword>
<name>A0A099GAV5_9RHOB</name>
<evidence type="ECO:0000313" key="3">
    <source>
        <dbReference type="EMBL" id="KGJ19826.1"/>
    </source>
</evidence>
<dbReference type="RefSeq" id="WP_036711912.1">
    <property type="nucleotide sequence ID" value="NZ_JRKQ01000115.1"/>
</dbReference>
<reference evidence="3 4" key="2">
    <citation type="submission" date="2014-10" db="EMBL/GenBank/DDBJ databases">
        <title>Paracoccus sanguinis sp. nov., isolated from clinical specimens of New York State patients.</title>
        <authorList>
            <person name="Mingle L.A."/>
            <person name="Cole J.A."/>
            <person name="Lapierre P."/>
            <person name="Musser K.A."/>
        </authorList>
    </citation>
    <scope>NUCLEOTIDE SEQUENCE [LARGE SCALE GENOMIC DNA]</scope>
    <source>
        <strain evidence="3 4">5503</strain>
    </source>
</reference>
<sequence>MRQGRAALAALLVALTFGAARADAPAPTLKLLAPCGHELVYPPQGDDPGSTWHIGPARDEGGGFVSQLTEVSGHFASREIELVDCHAGAELFVSDRAIAPGTAWPLPAATAFASRLAELRDTGGLRDLSAVEQGIGDAGNPIPLAVDWGQNLRAACACEHVYPGSSGLPPDQIPAPDRVHGVDAPVTSD</sequence>
<feature type="chain" id="PRO_5001955061" evidence="2">
    <location>
        <begin position="23"/>
        <end position="189"/>
    </location>
</feature>
<dbReference type="Proteomes" id="UP000029858">
    <property type="component" value="Unassembled WGS sequence"/>
</dbReference>
<gene>
    <name evidence="3" type="ORF">IX56_15315</name>
</gene>
<feature type="region of interest" description="Disordered" evidence="1">
    <location>
        <begin position="167"/>
        <end position="189"/>
    </location>
</feature>
<proteinExistence type="predicted"/>